<accession>A0A8I2DBF3</accession>
<comment type="caution">
    <text evidence="1">The sequence shown here is derived from an EMBL/GenBank/DDBJ whole genome shotgun (WGS) entry which is preliminary data.</text>
</comment>
<sequence length="138" mass="15974">MTTETTQKNSELRAIKRDEHRMPFFDRVIEYTLDEKIDQLNHCAKLRGAIFKGTSKVKGKIMNQGLIEFIKDLNSAPNNRERKNKRVISLIYFLADITKDKHSLNYNQLSEDEQVRLVEAINQLKAISSILPTDLAIK</sequence>
<organism evidence="1 2">
    <name type="scientific">Providencia huaxiensis</name>
    <dbReference type="NCBI Taxonomy" id="2027290"/>
    <lineage>
        <taxon>Bacteria</taxon>
        <taxon>Pseudomonadati</taxon>
        <taxon>Pseudomonadota</taxon>
        <taxon>Gammaproteobacteria</taxon>
        <taxon>Enterobacterales</taxon>
        <taxon>Morganellaceae</taxon>
        <taxon>Providencia</taxon>
    </lineage>
</organism>
<dbReference type="RefSeq" id="WP_210848707.1">
    <property type="nucleotide sequence ID" value="NZ_JAGKLY010000006.1"/>
</dbReference>
<dbReference type="Pfam" id="PF17282">
    <property type="entry name" value="DUF5347"/>
    <property type="match status" value="1"/>
</dbReference>
<proteinExistence type="predicted"/>
<dbReference type="Proteomes" id="UP000674270">
    <property type="component" value="Unassembled WGS sequence"/>
</dbReference>
<dbReference type="InterPro" id="IPR035232">
    <property type="entry name" value="DUF5347"/>
</dbReference>
<dbReference type="EMBL" id="JAGKLY010000006">
    <property type="protein sequence ID" value="MBQ0269557.1"/>
    <property type="molecule type" value="Genomic_DNA"/>
</dbReference>
<gene>
    <name evidence="1" type="ORF">J7T18_14725</name>
</gene>
<dbReference type="AlphaFoldDB" id="A0A8I2DBF3"/>
<name>A0A8I2DBF3_9GAMM</name>
<reference evidence="1" key="1">
    <citation type="submission" date="2021-03" db="EMBL/GenBank/DDBJ databases">
        <authorList>
            <person name="Stanton E."/>
        </authorList>
    </citation>
    <scope>NUCLEOTIDE SEQUENCE</scope>
    <source>
        <strain evidence="1">2020EL-00113</strain>
    </source>
</reference>
<evidence type="ECO:0000313" key="2">
    <source>
        <dbReference type="Proteomes" id="UP000674270"/>
    </source>
</evidence>
<evidence type="ECO:0000313" key="1">
    <source>
        <dbReference type="EMBL" id="MBQ0269557.1"/>
    </source>
</evidence>
<protein>
    <submittedName>
        <fullName evidence="1">DUF5347 family protein</fullName>
    </submittedName>
</protein>